<evidence type="ECO:0008006" key="4">
    <source>
        <dbReference type="Google" id="ProtNLM"/>
    </source>
</evidence>
<accession>A0A8E0VFK3</accession>
<name>A0A8E0VFK3_9TREM</name>
<proteinExistence type="predicted"/>
<keyword evidence="3" id="KW-1185">Reference proteome</keyword>
<evidence type="ECO:0000313" key="2">
    <source>
        <dbReference type="EMBL" id="KAA0185164.1"/>
    </source>
</evidence>
<comment type="caution">
    <text evidence="2">The sequence shown here is derived from an EMBL/GenBank/DDBJ whole genome shotgun (WGS) entry which is preliminary data.</text>
</comment>
<keyword evidence="1" id="KW-0472">Membrane</keyword>
<dbReference type="AlphaFoldDB" id="A0A8E0VFK3"/>
<organism evidence="2 3">
    <name type="scientific">Fasciolopsis buskii</name>
    <dbReference type="NCBI Taxonomy" id="27845"/>
    <lineage>
        <taxon>Eukaryota</taxon>
        <taxon>Metazoa</taxon>
        <taxon>Spiralia</taxon>
        <taxon>Lophotrochozoa</taxon>
        <taxon>Platyhelminthes</taxon>
        <taxon>Trematoda</taxon>
        <taxon>Digenea</taxon>
        <taxon>Plagiorchiida</taxon>
        <taxon>Echinostomata</taxon>
        <taxon>Echinostomatoidea</taxon>
        <taxon>Fasciolidae</taxon>
        <taxon>Fasciolopsis</taxon>
    </lineage>
</organism>
<dbReference type="EMBL" id="LUCM01010664">
    <property type="protein sequence ID" value="KAA0185164.1"/>
    <property type="molecule type" value="Genomic_DNA"/>
</dbReference>
<evidence type="ECO:0000313" key="3">
    <source>
        <dbReference type="Proteomes" id="UP000728185"/>
    </source>
</evidence>
<evidence type="ECO:0000256" key="1">
    <source>
        <dbReference type="SAM" id="Phobius"/>
    </source>
</evidence>
<feature type="transmembrane region" description="Helical" evidence="1">
    <location>
        <begin position="61"/>
        <end position="86"/>
    </location>
</feature>
<feature type="transmembrane region" description="Helical" evidence="1">
    <location>
        <begin position="21"/>
        <end position="46"/>
    </location>
</feature>
<reference evidence="2" key="1">
    <citation type="submission" date="2019-05" db="EMBL/GenBank/DDBJ databases">
        <title>Annotation for the trematode Fasciolopsis buski.</title>
        <authorList>
            <person name="Choi Y.-J."/>
        </authorList>
    </citation>
    <scope>NUCLEOTIDE SEQUENCE</scope>
    <source>
        <strain evidence="2">HT</strain>
        <tissue evidence="2">Whole worm</tissue>
    </source>
</reference>
<sequence length="154" mass="17367">MAQKSECCELPKCLQFTLYALNFLLMVIFARFLCSVVCFVCGTILWDMLQRYASFHGNPVAPLIVVFVIVTGLLILFTLFGALVVFAMHPLMIQIVGCQSFREINVLPILVHIFYGLTCYHCDCRCGGLSVLLAKCESTIQFVDEYNHSRSPKL</sequence>
<keyword evidence="1" id="KW-1133">Transmembrane helix</keyword>
<gene>
    <name evidence="2" type="ORF">FBUS_09320</name>
</gene>
<protein>
    <recommendedName>
        <fullName evidence="4">Palmitoyltransferase</fullName>
    </recommendedName>
</protein>
<keyword evidence="1" id="KW-0812">Transmembrane</keyword>
<dbReference type="Proteomes" id="UP000728185">
    <property type="component" value="Unassembled WGS sequence"/>
</dbReference>